<accession>A0A6A6S2P3</accession>
<evidence type="ECO:0000256" key="1">
    <source>
        <dbReference type="SAM" id="MobiDB-lite"/>
    </source>
</evidence>
<dbReference type="EMBL" id="MU006783">
    <property type="protein sequence ID" value="KAF2641607.1"/>
    <property type="molecule type" value="Genomic_DNA"/>
</dbReference>
<sequence>MPVNTLELMQPMITEGGNTVQPSSFCNDDHKLAQIEALKNRALGSARILYGSEQRKFFDIIIGSHDDGKHTAMLVCSLDGWSKLLRKEVDVCPVAATRAMVNGLTKDVGTLFTKFDVGDQISGQQGFSGLDGKFALDEHKIAIRDGPRLDDTRTLRGQYAHTPIGPSGRGSKRPRAEHLDRVDRGGRYERSGTDRERGDAGKKVVLDYGEAEPSGMDIDWKTSFRGDNLLGVNN</sequence>
<evidence type="ECO:0000313" key="2">
    <source>
        <dbReference type="EMBL" id="KAF2641607.1"/>
    </source>
</evidence>
<reference evidence="2" key="1">
    <citation type="journal article" date="2020" name="Stud. Mycol.">
        <title>101 Dothideomycetes genomes: a test case for predicting lifestyles and emergence of pathogens.</title>
        <authorList>
            <person name="Haridas S."/>
            <person name="Albert R."/>
            <person name="Binder M."/>
            <person name="Bloem J."/>
            <person name="Labutti K."/>
            <person name="Salamov A."/>
            <person name="Andreopoulos B."/>
            <person name="Baker S."/>
            <person name="Barry K."/>
            <person name="Bills G."/>
            <person name="Bluhm B."/>
            <person name="Cannon C."/>
            <person name="Castanera R."/>
            <person name="Culley D."/>
            <person name="Daum C."/>
            <person name="Ezra D."/>
            <person name="Gonzalez J."/>
            <person name="Henrissat B."/>
            <person name="Kuo A."/>
            <person name="Liang C."/>
            <person name="Lipzen A."/>
            <person name="Lutzoni F."/>
            <person name="Magnuson J."/>
            <person name="Mondo S."/>
            <person name="Nolan M."/>
            <person name="Ohm R."/>
            <person name="Pangilinan J."/>
            <person name="Park H.-J."/>
            <person name="Ramirez L."/>
            <person name="Alfaro M."/>
            <person name="Sun H."/>
            <person name="Tritt A."/>
            <person name="Yoshinaga Y."/>
            <person name="Zwiers L.-H."/>
            <person name="Turgeon B."/>
            <person name="Goodwin S."/>
            <person name="Spatafora J."/>
            <person name="Crous P."/>
            <person name="Grigoriev I."/>
        </authorList>
    </citation>
    <scope>NUCLEOTIDE SEQUENCE</scope>
    <source>
        <strain evidence="2">CBS 473.64</strain>
    </source>
</reference>
<organism evidence="2 3">
    <name type="scientific">Massarina eburnea CBS 473.64</name>
    <dbReference type="NCBI Taxonomy" id="1395130"/>
    <lineage>
        <taxon>Eukaryota</taxon>
        <taxon>Fungi</taxon>
        <taxon>Dikarya</taxon>
        <taxon>Ascomycota</taxon>
        <taxon>Pezizomycotina</taxon>
        <taxon>Dothideomycetes</taxon>
        <taxon>Pleosporomycetidae</taxon>
        <taxon>Pleosporales</taxon>
        <taxon>Massarineae</taxon>
        <taxon>Massarinaceae</taxon>
        <taxon>Massarina</taxon>
    </lineage>
</organism>
<evidence type="ECO:0000313" key="3">
    <source>
        <dbReference type="Proteomes" id="UP000799753"/>
    </source>
</evidence>
<name>A0A6A6S2P3_9PLEO</name>
<dbReference type="AlphaFoldDB" id="A0A6A6S2P3"/>
<proteinExistence type="predicted"/>
<dbReference type="Proteomes" id="UP000799753">
    <property type="component" value="Unassembled WGS sequence"/>
</dbReference>
<dbReference type="OrthoDB" id="3741724at2759"/>
<gene>
    <name evidence="2" type="ORF">P280DRAFT_549297</name>
</gene>
<protein>
    <submittedName>
        <fullName evidence="2">Uncharacterized protein</fullName>
    </submittedName>
</protein>
<feature type="region of interest" description="Disordered" evidence="1">
    <location>
        <begin position="158"/>
        <end position="201"/>
    </location>
</feature>
<keyword evidence="3" id="KW-1185">Reference proteome</keyword>
<feature type="compositionally biased region" description="Basic and acidic residues" evidence="1">
    <location>
        <begin position="174"/>
        <end position="201"/>
    </location>
</feature>